<reference evidence="2" key="1">
    <citation type="submission" date="2023-06" db="EMBL/GenBank/DDBJ databases">
        <authorList>
            <consortium name="Lawrence Berkeley National Laboratory"/>
            <person name="Ahrendt S."/>
            <person name="Sahu N."/>
            <person name="Indic B."/>
            <person name="Wong-Bajracharya J."/>
            <person name="Merenyi Z."/>
            <person name="Ke H.-M."/>
            <person name="Monk M."/>
            <person name="Kocsube S."/>
            <person name="Drula E."/>
            <person name="Lipzen A."/>
            <person name="Balint B."/>
            <person name="Henrissat B."/>
            <person name="Andreopoulos B."/>
            <person name="Martin F.M."/>
            <person name="Harder C.B."/>
            <person name="Rigling D."/>
            <person name="Ford K.L."/>
            <person name="Foster G.D."/>
            <person name="Pangilinan J."/>
            <person name="Papanicolaou A."/>
            <person name="Barry K."/>
            <person name="LaButti K."/>
            <person name="Viragh M."/>
            <person name="Koriabine M."/>
            <person name="Yan M."/>
            <person name="Riley R."/>
            <person name="Champramary S."/>
            <person name="Plett K.L."/>
            <person name="Tsai I.J."/>
            <person name="Slot J."/>
            <person name="Sipos G."/>
            <person name="Plett J."/>
            <person name="Nagy L.G."/>
            <person name="Grigoriev I.V."/>
        </authorList>
    </citation>
    <scope>NUCLEOTIDE SEQUENCE</scope>
    <source>
        <strain evidence="2">HWK02</strain>
    </source>
</reference>
<keyword evidence="3" id="KW-1185">Reference proteome</keyword>
<evidence type="ECO:0000256" key="1">
    <source>
        <dbReference type="SAM" id="MobiDB-lite"/>
    </source>
</evidence>
<organism evidence="2 3">
    <name type="scientific">Armillaria luteobubalina</name>
    <dbReference type="NCBI Taxonomy" id="153913"/>
    <lineage>
        <taxon>Eukaryota</taxon>
        <taxon>Fungi</taxon>
        <taxon>Dikarya</taxon>
        <taxon>Basidiomycota</taxon>
        <taxon>Agaricomycotina</taxon>
        <taxon>Agaricomycetes</taxon>
        <taxon>Agaricomycetidae</taxon>
        <taxon>Agaricales</taxon>
        <taxon>Marasmiineae</taxon>
        <taxon>Physalacriaceae</taxon>
        <taxon>Armillaria</taxon>
    </lineage>
</organism>
<sequence length="476" mass="53395">MALPTTSPSDWHPCKGCTCMNHTIPSYKFSATDADVPLTDHPDPRKLARSNDAPDPSEEQALQWMISDSGKHVDALDAPVLELKALRQAFERSIGRVDEELAALEKERHRFSDGARERQSVLSALRRMPREILAHIFFHTHDFPFPQRLKSLSGLWQSVSTASRHPLQTFELASRNWKNVLDTFSYLWSYVDIFVDRMYSIAHTRYIGNQLPRSRVYPLSVSISHSDSITISGPPAFPDLMLATLFPISSRIQTLCLPGNDFADMQRFHLSSPATLSELHSLTLSSGTLDSPVMIPSVLNSLTLPSLLDLSVTCIPGSIPPDQTGTFTSIRQLTERSHSPLTSLHFHNGPIKDDDLIHILFNTPTLQDLQLMTTDGITDEVLNHLARRVDTASDSQIPALVPHLHTLHLSGCLNCEEEVYVQMIEFRWTCHPRHLKSVCFFNYVWEYDGGLEAAGILALSRLDALRSDGLNVVMRS</sequence>
<dbReference type="SUPFAM" id="SSF52047">
    <property type="entry name" value="RNI-like"/>
    <property type="match status" value="1"/>
</dbReference>
<feature type="region of interest" description="Disordered" evidence="1">
    <location>
        <begin position="35"/>
        <end position="57"/>
    </location>
</feature>
<evidence type="ECO:0008006" key="4">
    <source>
        <dbReference type="Google" id="ProtNLM"/>
    </source>
</evidence>
<gene>
    <name evidence="2" type="ORF">EDD18DRAFT_144472</name>
</gene>
<evidence type="ECO:0000313" key="2">
    <source>
        <dbReference type="EMBL" id="KAK0497173.1"/>
    </source>
</evidence>
<dbReference type="EMBL" id="JAUEPU010000013">
    <property type="protein sequence ID" value="KAK0497173.1"/>
    <property type="molecule type" value="Genomic_DNA"/>
</dbReference>
<dbReference type="Proteomes" id="UP001175228">
    <property type="component" value="Unassembled WGS sequence"/>
</dbReference>
<proteinExistence type="predicted"/>
<name>A0AA39UPM5_9AGAR</name>
<dbReference type="InterPro" id="IPR032675">
    <property type="entry name" value="LRR_dom_sf"/>
</dbReference>
<comment type="caution">
    <text evidence="2">The sequence shown here is derived from an EMBL/GenBank/DDBJ whole genome shotgun (WGS) entry which is preliminary data.</text>
</comment>
<dbReference type="Gene3D" id="3.80.10.10">
    <property type="entry name" value="Ribonuclease Inhibitor"/>
    <property type="match status" value="1"/>
</dbReference>
<protein>
    <recommendedName>
        <fullName evidence="4">F-box domain-containing protein</fullName>
    </recommendedName>
</protein>
<evidence type="ECO:0000313" key="3">
    <source>
        <dbReference type="Proteomes" id="UP001175228"/>
    </source>
</evidence>
<accession>A0AA39UPM5</accession>
<dbReference type="AlphaFoldDB" id="A0AA39UPM5"/>